<evidence type="ECO:0000313" key="2">
    <source>
        <dbReference type="Proteomes" id="UP000612055"/>
    </source>
</evidence>
<evidence type="ECO:0000313" key="1">
    <source>
        <dbReference type="EMBL" id="KAG2489230.1"/>
    </source>
</evidence>
<dbReference type="InterPro" id="IPR029069">
    <property type="entry name" value="HotDog_dom_sf"/>
</dbReference>
<dbReference type="AlphaFoldDB" id="A0A835XYJ5"/>
<reference evidence="1" key="1">
    <citation type="journal article" date="2020" name="bioRxiv">
        <title>Comparative genomics of Chlamydomonas.</title>
        <authorList>
            <person name="Craig R.J."/>
            <person name="Hasan A.R."/>
            <person name="Ness R.W."/>
            <person name="Keightley P.D."/>
        </authorList>
    </citation>
    <scope>NUCLEOTIDE SEQUENCE</scope>
    <source>
        <strain evidence="1">CCAP 11/70</strain>
    </source>
</reference>
<dbReference type="EMBL" id="JAEHOE010000075">
    <property type="protein sequence ID" value="KAG2489230.1"/>
    <property type="molecule type" value="Genomic_DNA"/>
</dbReference>
<proteinExistence type="predicted"/>
<organism evidence="1 2">
    <name type="scientific">Edaphochlamys debaryana</name>
    <dbReference type="NCBI Taxonomy" id="47281"/>
    <lineage>
        <taxon>Eukaryota</taxon>
        <taxon>Viridiplantae</taxon>
        <taxon>Chlorophyta</taxon>
        <taxon>core chlorophytes</taxon>
        <taxon>Chlorophyceae</taxon>
        <taxon>CS clade</taxon>
        <taxon>Chlamydomonadales</taxon>
        <taxon>Chlamydomonadales incertae sedis</taxon>
        <taxon>Edaphochlamys</taxon>
    </lineage>
</organism>
<name>A0A835XYJ5_9CHLO</name>
<accession>A0A835XYJ5</accession>
<dbReference type="SUPFAM" id="SSF54637">
    <property type="entry name" value="Thioesterase/thiol ester dehydrase-isomerase"/>
    <property type="match status" value="1"/>
</dbReference>
<protein>
    <recommendedName>
        <fullName evidence="3">Thioesterase domain-containing protein</fullName>
    </recommendedName>
</protein>
<dbReference type="OrthoDB" id="506431at2759"/>
<comment type="caution">
    <text evidence="1">The sequence shown here is derived from an EMBL/GenBank/DDBJ whole genome shotgun (WGS) entry which is preliminary data.</text>
</comment>
<sequence length="264" mass="27352">MRRLTSLGRLASGLQAACSSSLAAVERVAWAVHVRGFASTEDASISWRALQQQGVKVNPCNSPHHPAAKLAPPAGEELSVQEAYNNESTCFGCGPSHPEGLKLKSRRMGGAGLGRLQAEVSFDPKYCAFPGIVNGGIISTVMDCHGNWAAAVALMDKGCLPRPPLTLTATMAVSYKETTPPSTPLLLRSRVLSIKEGHHGPGPKKSTIEVEVTLSQAVDAGEAMVAASDAAAAGAEGGPAPEPGEKILAVGRGVFKQLGALRSL</sequence>
<dbReference type="Proteomes" id="UP000612055">
    <property type="component" value="Unassembled WGS sequence"/>
</dbReference>
<gene>
    <name evidence="1" type="ORF">HYH03_012252</name>
</gene>
<keyword evidence="2" id="KW-1185">Reference proteome</keyword>
<dbReference type="Gene3D" id="3.10.129.10">
    <property type="entry name" value="Hotdog Thioesterase"/>
    <property type="match status" value="1"/>
</dbReference>
<evidence type="ECO:0008006" key="3">
    <source>
        <dbReference type="Google" id="ProtNLM"/>
    </source>
</evidence>